<keyword evidence="2" id="KW-1185">Reference proteome</keyword>
<name>A0A4C1YZ13_EUMVA</name>
<evidence type="ECO:0000313" key="1">
    <source>
        <dbReference type="EMBL" id="GBP80044.1"/>
    </source>
</evidence>
<organism evidence="1 2">
    <name type="scientific">Eumeta variegata</name>
    <name type="common">Bagworm moth</name>
    <name type="synonym">Eumeta japonica</name>
    <dbReference type="NCBI Taxonomy" id="151549"/>
    <lineage>
        <taxon>Eukaryota</taxon>
        <taxon>Metazoa</taxon>
        <taxon>Ecdysozoa</taxon>
        <taxon>Arthropoda</taxon>
        <taxon>Hexapoda</taxon>
        <taxon>Insecta</taxon>
        <taxon>Pterygota</taxon>
        <taxon>Neoptera</taxon>
        <taxon>Endopterygota</taxon>
        <taxon>Lepidoptera</taxon>
        <taxon>Glossata</taxon>
        <taxon>Ditrysia</taxon>
        <taxon>Tineoidea</taxon>
        <taxon>Psychidae</taxon>
        <taxon>Oiketicinae</taxon>
        <taxon>Eumeta</taxon>
    </lineage>
</organism>
<proteinExistence type="predicted"/>
<reference evidence="1 2" key="1">
    <citation type="journal article" date="2019" name="Commun. Biol.">
        <title>The bagworm genome reveals a unique fibroin gene that provides high tensile strength.</title>
        <authorList>
            <person name="Kono N."/>
            <person name="Nakamura H."/>
            <person name="Ohtoshi R."/>
            <person name="Tomita M."/>
            <person name="Numata K."/>
            <person name="Arakawa K."/>
        </authorList>
    </citation>
    <scope>NUCLEOTIDE SEQUENCE [LARGE SCALE GENOMIC DNA]</scope>
</reference>
<accession>A0A4C1YZ13</accession>
<dbReference type="EMBL" id="BGZK01001443">
    <property type="protein sequence ID" value="GBP80044.1"/>
    <property type="molecule type" value="Genomic_DNA"/>
</dbReference>
<comment type="caution">
    <text evidence="1">The sequence shown here is derived from an EMBL/GenBank/DDBJ whole genome shotgun (WGS) entry which is preliminary data.</text>
</comment>
<dbReference type="AlphaFoldDB" id="A0A4C1YZ13"/>
<sequence>MVSNWSPFGFLLSLTLDPDARPATGFSPYTRHLHMVLTVGRLARNAVSAHGVQTGGKGAVLMNGLLRALVHRAESEMFVCNEDFLKEVIA</sequence>
<protein>
    <submittedName>
        <fullName evidence="1">Uncharacterized protein</fullName>
    </submittedName>
</protein>
<evidence type="ECO:0000313" key="2">
    <source>
        <dbReference type="Proteomes" id="UP000299102"/>
    </source>
</evidence>
<dbReference type="Proteomes" id="UP000299102">
    <property type="component" value="Unassembled WGS sequence"/>
</dbReference>
<gene>
    <name evidence="1" type="ORF">EVAR_53184_1</name>
</gene>